<dbReference type="EMBL" id="RBKS01000001">
    <property type="protein sequence ID" value="RKR74718.1"/>
    <property type="molecule type" value="Genomic_DNA"/>
</dbReference>
<keyword evidence="2" id="KW-1133">Transmembrane helix</keyword>
<evidence type="ECO:0000259" key="3">
    <source>
        <dbReference type="Pfam" id="PF00535"/>
    </source>
</evidence>
<organism evidence="4 5">
    <name type="scientific">Frondihabitans australicus</name>
    <dbReference type="NCBI Taxonomy" id="386892"/>
    <lineage>
        <taxon>Bacteria</taxon>
        <taxon>Bacillati</taxon>
        <taxon>Actinomycetota</taxon>
        <taxon>Actinomycetes</taxon>
        <taxon>Micrococcales</taxon>
        <taxon>Microbacteriaceae</taxon>
        <taxon>Frondihabitans</taxon>
    </lineage>
</organism>
<evidence type="ECO:0000256" key="1">
    <source>
        <dbReference type="SAM" id="MobiDB-lite"/>
    </source>
</evidence>
<dbReference type="GO" id="GO:0016740">
    <property type="term" value="F:transferase activity"/>
    <property type="evidence" value="ECO:0007669"/>
    <property type="project" value="UniProtKB-KW"/>
</dbReference>
<feature type="transmembrane region" description="Helical" evidence="2">
    <location>
        <begin position="290"/>
        <end position="312"/>
    </location>
</feature>
<dbReference type="Gene3D" id="3.90.550.10">
    <property type="entry name" value="Spore Coat Polysaccharide Biosynthesis Protein SpsA, Chain A"/>
    <property type="match status" value="1"/>
</dbReference>
<keyword evidence="4" id="KW-0808">Transferase</keyword>
<comment type="caution">
    <text evidence="4">The sequence shown here is derived from an EMBL/GenBank/DDBJ whole genome shotgun (WGS) entry which is preliminary data.</text>
</comment>
<proteinExistence type="predicted"/>
<dbReference type="AlphaFoldDB" id="A0A495IGZ6"/>
<feature type="transmembrane region" description="Helical" evidence="2">
    <location>
        <begin position="324"/>
        <end position="348"/>
    </location>
</feature>
<sequence length="358" mass="37842">MTTSDSQTGGDGAPDDGGPTGVSYVMPVLNEVREIRSAVESLVAQDYAGPFEVILALGPSVDGTNEVVAEMSAADPRIRSIPNPVGSTPAGLNVAILASKYPVTIRVDAHSVLPTDYTRIAVETLERSGADNVGGIMLAEGRTPFEKAVARAYGSRVGLGGTPHHVGGKEGPADTAYLGVFQRHRLLEVGLFDENIKRGQDWELNRRLRSTGGTVWFTPALKVLYRPRPSLRTLVRQFVATGIWRGELVRRFGVAGSARYLVPPVMVLGVGLGLVAGILGLIGLAAHTGLAWAVIGFAIPAVYAVFVIVAAAATGQADGGRSRWWFLVVLPCIHFGWGLGFVAGFLALTKNITAHVGR</sequence>
<dbReference type="PANTHER" id="PTHR43685">
    <property type="entry name" value="GLYCOSYLTRANSFERASE"/>
    <property type="match status" value="1"/>
</dbReference>
<feature type="region of interest" description="Disordered" evidence="1">
    <location>
        <begin position="1"/>
        <end position="22"/>
    </location>
</feature>
<dbReference type="SUPFAM" id="SSF53448">
    <property type="entry name" value="Nucleotide-diphospho-sugar transferases"/>
    <property type="match status" value="1"/>
</dbReference>
<dbReference type="CDD" id="cd02525">
    <property type="entry name" value="Succinoglycan_BP_ExoA"/>
    <property type="match status" value="1"/>
</dbReference>
<dbReference type="RefSeq" id="WP_245981549.1">
    <property type="nucleotide sequence ID" value="NZ_RBKS01000001.1"/>
</dbReference>
<dbReference type="InterPro" id="IPR001173">
    <property type="entry name" value="Glyco_trans_2-like"/>
</dbReference>
<evidence type="ECO:0000313" key="4">
    <source>
        <dbReference type="EMBL" id="RKR74718.1"/>
    </source>
</evidence>
<gene>
    <name evidence="4" type="ORF">C8E83_1847</name>
</gene>
<dbReference type="InterPro" id="IPR050834">
    <property type="entry name" value="Glycosyltransf_2"/>
</dbReference>
<keyword evidence="2" id="KW-0812">Transmembrane</keyword>
<feature type="domain" description="Glycosyltransferase 2-like" evidence="3">
    <location>
        <begin position="23"/>
        <end position="151"/>
    </location>
</feature>
<keyword evidence="2" id="KW-0472">Membrane</keyword>
<dbReference type="Proteomes" id="UP000280008">
    <property type="component" value="Unassembled WGS sequence"/>
</dbReference>
<accession>A0A495IGZ6</accession>
<dbReference type="InterPro" id="IPR029044">
    <property type="entry name" value="Nucleotide-diphossugar_trans"/>
</dbReference>
<dbReference type="PANTHER" id="PTHR43685:SF2">
    <property type="entry name" value="GLYCOSYLTRANSFERASE 2-LIKE DOMAIN-CONTAINING PROTEIN"/>
    <property type="match status" value="1"/>
</dbReference>
<evidence type="ECO:0000256" key="2">
    <source>
        <dbReference type="SAM" id="Phobius"/>
    </source>
</evidence>
<keyword evidence="5" id="KW-1185">Reference proteome</keyword>
<name>A0A495IGZ6_9MICO</name>
<dbReference type="Pfam" id="PF00535">
    <property type="entry name" value="Glycos_transf_2"/>
    <property type="match status" value="1"/>
</dbReference>
<feature type="transmembrane region" description="Helical" evidence="2">
    <location>
        <begin position="260"/>
        <end position="284"/>
    </location>
</feature>
<protein>
    <submittedName>
        <fullName evidence="4">Cellulose synthase/poly-beta-1,6-N-acetylglucosamine synthase-like glycosyltransferase</fullName>
    </submittedName>
</protein>
<evidence type="ECO:0000313" key="5">
    <source>
        <dbReference type="Proteomes" id="UP000280008"/>
    </source>
</evidence>
<reference evidence="4 5" key="1">
    <citation type="submission" date="2018-10" db="EMBL/GenBank/DDBJ databases">
        <title>Sequencing the genomes of 1000 actinobacteria strains.</title>
        <authorList>
            <person name="Klenk H.-P."/>
        </authorList>
    </citation>
    <scope>NUCLEOTIDE SEQUENCE [LARGE SCALE GENOMIC DNA]</scope>
    <source>
        <strain evidence="4 5">DSM 17894</strain>
    </source>
</reference>